<feature type="region of interest" description="Disordered" evidence="1">
    <location>
        <begin position="108"/>
        <end position="129"/>
    </location>
</feature>
<dbReference type="AlphaFoldDB" id="L9KFX2"/>
<feature type="region of interest" description="Disordered" evidence="1">
    <location>
        <begin position="169"/>
        <end position="228"/>
    </location>
</feature>
<dbReference type="InParanoid" id="L9KFX2"/>
<dbReference type="Proteomes" id="UP000011518">
    <property type="component" value="Unassembled WGS sequence"/>
</dbReference>
<feature type="compositionally biased region" description="Polar residues" evidence="1">
    <location>
        <begin position="174"/>
        <end position="196"/>
    </location>
</feature>
<reference evidence="3" key="2">
    <citation type="journal article" date="2013" name="Nat. Commun.">
        <title>Genome of the Chinese tree shrew.</title>
        <authorList>
            <person name="Fan Y."/>
            <person name="Huang Z.Y."/>
            <person name="Cao C.C."/>
            <person name="Chen C.S."/>
            <person name="Chen Y.X."/>
            <person name="Fan D.D."/>
            <person name="He J."/>
            <person name="Hou H.L."/>
            <person name="Hu L."/>
            <person name="Hu X.T."/>
            <person name="Jiang X.T."/>
            <person name="Lai R."/>
            <person name="Lang Y.S."/>
            <person name="Liang B."/>
            <person name="Liao S.G."/>
            <person name="Mu D."/>
            <person name="Ma Y.Y."/>
            <person name="Niu Y.Y."/>
            <person name="Sun X.Q."/>
            <person name="Xia J.Q."/>
            <person name="Xiao J."/>
            <person name="Xiong Z.Q."/>
            <person name="Xu L."/>
            <person name="Yang L."/>
            <person name="Zhang Y."/>
            <person name="Zhao W."/>
            <person name="Zhao X.D."/>
            <person name="Zheng Y.T."/>
            <person name="Zhou J.M."/>
            <person name="Zhu Y.B."/>
            <person name="Zhang G.J."/>
            <person name="Wang J."/>
            <person name="Yao Y.G."/>
        </authorList>
    </citation>
    <scope>NUCLEOTIDE SEQUENCE [LARGE SCALE GENOMIC DNA]</scope>
</reference>
<evidence type="ECO:0000256" key="1">
    <source>
        <dbReference type="SAM" id="MobiDB-lite"/>
    </source>
</evidence>
<feature type="compositionally biased region" description="Basic and acidic residues" evidence="1">
    <location>
        <begin position="215"/>
        <end position="228"/>
    </location>
</feature>
<organism evidence="2 3">
    <name type="scientific">Tupaia chinensis</name>
    <name type="common">Chinese tree shrew</name>
    <name type="synonym">Tupaia belangeri chinensis</name>
    <dbReference type="NCBI Taxonomy" id="246437"/>
    <lineage>
        <taxon>Eukaryota</taxon>
        <taxon>Metazoa</taxon>
        <taxon>Chordata</taxon>
        <taxon>Craniata</taxon>
        <taxon>Vertebrata</taxon>
        <taxon>Euteleostomi</taxon>
        <taxon>Mammalia</taxon>
        <taxon>Eutheria</taxon>
        <taxon>Euarchontoglires</taxon>
        <taxon>Scandentia</taxon>
        <taxon>Tupaiidae</taxon>
        <taxon>Tupaia</taxon>
    </lineage>
</organism>
<accession>L9KFX2</accession>
<evidence type="ECO:0000313" key="2">
    <source>
        <dbReference type="EMBL" id="ELW61810.1"/>
    </source>
</evidence>
<name>L9KFX2_TUPCH</name>
<sequence>MWCSGDVAIHGLVEQKQSFLAYQRVEGLSPRTARDSSHDREQVTQAQALCTNTCRSWFVWRLRPLRPTNGIASKTGQHANGVEGPVLHPHCASKTGQHANGVEGPVLHPHWNQAEPEPETGRKGTESRSGGVRLMLQAPGTGRVWSPALQAAGSVVHLVREEKRWRVPDRRAGESQTGGLCTQPLSDGTGKSQPVGQQHHRGARLCPGICVGNSDEGRGEDGDGRRCEAEQGEKMLSFRKAGKKHSV</sequence>
<protein>
    <submittedName>
        <fullName evidence="2">Uncharacterized protein</fullName>
    </submittedName>
</protein>
<reference evidence="3" key="1">
    <citation type="submission" date="2012-07" db="EMBL/GenBank/DDBJ databases">
        <title>Genome of the Chinese tree shrew, a rising model animal genetically related to primates.</title>
        <authorList>
            <person name="Zhang G."/>
            <person name="Fan Y."/>
            <person name="Yao Y."/>
            <person name="Huang Z."/>
        </authorList>
    </citation>
    <scope>NUCLEOTIDE SEQUENCE [LARGE SCALE GENOMIC DNA]</scope>
</reference>
<dbReference type="EMBL" id="KB320853">
    <property type="protein sequence ID" value="ELW61810.1"/>
    <property type="molecule type" value="Genomic_DNA"/>
</dbReference>
<evidence type="ECO:0000313" key="3">
    <source>
        <dbReference type="Proteomes" id="UP000011518"/>
    </source>
</evidence>
<gene>
    <name evidence="2" type="ORF">TREES_T100014225</name>
</gene>
<proteinExistence type="predicted"/>
<keyword evidence="3" id="KW-1185">Reference proteome</keyword>